<name>A0A5B7E6M9_PORTR</name>
<reference evidence="1 2" key="1">
    <citation type="submission" date="2019-05" db="EMBL/GenBank/DDBJ databases">
        <title>Another draft genome of Portunus trituberculatus and its Hox gene families provides insights of decapod evolution.</title>
        <authorList>
            <person name="Jeong J.-H."/>
            <person name="Song I."/>
            <person name="Kim S."/>
            <person name="Choi T."/>
            <person name="Kim D."/>
            <person name="Ryu S."/>
            <person name="Kim W."/>
        </authorList>
    </citation>
    <scope>NUCLEOTIDE SEQUENCE [LARGE SCALE GENOMIC DNA]</scope>
    <source>
        <tissue evidence="1">Muscle</tissue>
    </source>
</reference>
<sequence>MRRKAFNSTLSNKTMDKALVQSNWRDEQNWRRRLRTPNFIEAVLERDEM</sequence>
<proteinExistence type="predicted"/>
<evidence type="ECO:0000313" key="2">
    <source>
        <dbReference type="Proteomes" id="UP000324222"/>
    </source>
</evidence>
<comment type="caution">
    <text evidence="1">The sequence shown here is derived from an EMBL/GenBank/DDBJ whole genome shotgun (WGS) entry which is preliminary data.</text>
</comment>
<gene>
    <name evidence="1" type="ORF">E2C01_022916</name>
</gene>
<keyword evidence="2" id="KW-1185">Reference proteome</keyword>
<evidence type="ECO:0000313" key="1">
    <source>
        <dbReference type="EMBL" id="MPC29670.1"/>
    </source>
</evidence>
<accession>A0A5B7E6M9</accession>
<protein>
    <submittedName>
        <fullName evidence="1">Uncharacterized protein</fullName>
    </submittedName>
</protein>
<dbReference type="Proteomes" id="UP000324222">
    <property type="component" value="Unassembled WGS sequence"/>
</dbReference>
<dbReference type="EMBL" id="VSRR010002115">
    <property type="protein sequence ID" value="MPC29670.1"/>
    <property type="molecule type" value="Genomic_DNA"/>
</dbReference>
<organism evidence="1 2">
    <name type="scientific">Portunus trituberculatus</name>
    <name type="common">Swimming crab</name>
    <name type="synonym">Neptunus trituberculatus</name>
    <dbReference type="NCBI Taxonomy" id="210409"/>
    <lineage>
        <taxon>Eukaryota</taxon>
        <taxon>Metazoa</taxon>
        <taxon>Ecdysozoa</taxon>
        <taxon>Arthropoda</taxon>
        <taxon>Crustacea</taxon>
        <taxon>Multicrustacea</taxon>
        <taxon>Malacostraca</taxon>
        <taxon>Eumalacostraca</taxon>
        <taxon>Eucarida</taxon>
        <taxon>Decapoda</taxon>
        <taxon>Pleocyemata</taxon>
        <taxon>Brachyura</taxon>
        <taxon>Eubrachyura</taxon>
        <taxon>Portunoidea</taxon>
        <taxon>Portunidae</taxon>
        <taxon>Portuninae</taxon>
        <taxon>Portunus</taxon>
    </lineage>
</organism>
<dbReference type="AlphaFoldDB" id="A0A5B7E6M9"/>